<evidence type="ECO:0000259" key="9">
    <source>
        <dbReference type="PROSITE" id="PS51819"/>
    </source>
</evidence>
<dbReference type="PROSITE" id="PS51819">
    <property type="entry name" value="VOC"/>
    <property type="match status" value="1"/>
</dbReference>
<protein>
    <submittedName>
        <fullName evidence="10">Extradiol dioxygenase</fullName>
    </submittedName>
</protein>
<dbReference type="EMBL" id="JPGN01000020">
    <property type="protein sequence ID" value="KFI20447.1"/>
    <property type="molecule type" value="Genomic_DNA"/>
</dbReference>
<dbReference type="InterPro" id="IPR029068">
    <property type="entry name" value="Glyas_Bleomycin-R_OHBP_Dase"/>
</dbReference>
<evidence type="ECO:0000256" key="2">
    <source>
        <dbReference type="ARBA" id="ARBA00008784"/>
    </source>
</evidence>
<dbReference type="InterPro" id="IPR037523">
    <property type="entry name" value="VOC_core"/>
</dbReference>
<name>A0A0E2ZPW1_9GAMM</name>
<comment type="similarity">
    <text evidence="2 8">Belongs to the extradiol ring-cleavage dioxygenase family.</text>
</comment>
<reference evidence="10 11" key="1">
    <citation type="submission" date="2014-07" db="EMBL/GenBank/DDBJ databases">
        <title>Comparative analysis of Nitrosococcus oceani genome inventories of strains from Pacific and Atlantic gyres.</title>
        <authorList>
            <person name="Lim C.K."/>
            <person name="Wang L."/>
            <person name="Sayavedra-Soto L.A."/>
            <person name="Klotz M.G."/>
        </authorList>
    </citation>
    <scope>NUCLEOTIDE SEQUENCE [LARGE SCALE GENOMIC DNA]</scope>
    <source>
        <strain evidence="10 11">C-27</strain>
    </source>
</reference>
<evidence type="ECO:0000256" key="4">
    <source>
        <dbReference type="ARBA" id="ARBA00022797"/>
    </source>
</evidence>
<evidence type="ECO:0000313" key="10">
    <source>
        <dbReference type="EMBL" id="KFI20447.1"/>
    </source>
</evidence>
<evidence type="ECO:0000256" key="8">
    <source>
        <dbReference type="RuleBase" id="RU000683"/>
    </source>
</evidence>
<proteinExistence type="inferred from homology"/>
<keyword evidence="7 8" id="KW-0408">Iron</keyword>
<evidence type="ECO:0000256" key="7">
    <source>
        <dbReference type="ARBA" id="ARBA00023004"/>
    </source>
</evidence>
<dbReference type="Proteomes" id="UP000028839">
    <property type="component" value="Unassembled WGS sequence"/>
</dbReference>
<keyword evidence="3" id="KW-0479">Metal-binding</keyword>
<dbReference type="GO" id="GO:0051213">
    <property type="term" value="F:dioxygenase activity"/>
    <property type="evidence" value="ECO:0007669"/>
    <property type="project" value="UniProtKB-KW"/>
</dbReference>
<evidence type="ECO:0000256" key="6">
    <source>
        <dbReference type="ARBA" id="ARBA00023002"/>
    </source>
</evidence>
<dbReference type="PANTHER" id="PTHR21366">
    <property type="entry name" value="GLYOXALASE FAMILY PROTEIN"/>
    <property type="match status" value="1"/>
</dbReference>
<dbReference type="PANTHER" id="PTHR21366:SF14">
    <property type="entry name" value="GLYOXALASE DOMAIN-CONTAINING PROTEIN 5"/>
    <property type="match status" value="1"/>
</dbReference>
<dbReference type="Gene3D" id="3.10.180.10">
    <property type="entry name" value="2,3-Dihydroxybiphenyl 1,2-Dioxygenase, domain 1"/>
    <property type="match status" value="1"/>
</dbReference>
<dbReference type="HOGENOM" id="CLU_046006_4_0_6"/>
<dbReference type="PROSITE" id="PS00082">
    <property type="entry name" value="EXTRADIOL_DIOXYGENAS"/>
    <property type="match status" value="1"/>
</dbReference>
<comment type="caution">
    <text evidence="10">The sequence shown here is derived from an EMBL/GenBank/DDBJ whole genome shotgun (WGS) entry which is preliminary data.</text>
</comment>
<dbReference type="AlphaFoldDB" id="A0A0E2ZPW1"/>
<keyword evidence="6 8" id="KW-0560">Oxidoreductase</keyword>
<dbReference type="Pfam" id="PF00903">
    <property type="entry name" value="Glyoxalase"/>
    <property type="match status" value="1"/>
</dbReference>
<dbReference type="InterPro" id="IPR004360">
    <property type="entry name" value="Glyas_Fos-R_dOase_dom"/>
</dbReference>
<feature type="domain" description="VOC" evidence="9">
    <location>
        <begin position="12"/>
        <end position="141"/>
    </location>
</feature>
<dbReference type="InterPro" id="IPR000486">
    <property type="entry name" value="Xdiol_ring_cleave_dOase_1/2"/>
</dbReference>
<comment type="cofactor">
    <cofactor evidence="1 8">
        <name>Fe(2+)</name>
        <dbReference type="ChEBI" id="CHEBI:29033"/>
    </cofactor>
</comment>
<keyword evidence="5 8" id="KW-0223">Dioxygenase</keyword>
<dbReference type="CDD" id="cd07253">
    <property type="entry name" value="GLOD5"/>
    <property type="match status" value="1"/>
</dbReference>
<organism evidence="10 11">
    <name type="scientific">Nitrosococcus oceani C-27</name>
    <dbReference type="NCBI Taxonomy" id="314279"/>
    <lineage>
        <taxon>Bacteria</taxon>
        <taxon>Pseudomonadati</taxon>
        <taxon>Pseudomonadota</taxon>
        <taxon>Gammaproteobacteria</taxon>
        <taxon>Chromatiales</taxon>
        <taxon>Chromatiaceae</taxon>
        <taxon>Nitrosococcus</taxon>
    </lineage>
</organism>
<keyword evidence="4 8" id="KW-0058">Aromatic hydrocarbons catabolism</keyword>
<evidence type="ECO:0000256" key="5">
    <source>
        <dbReference type="ARBA" id="ARBA00022964"/>
    </source>
</evidence>
<evidence type="ECO:0000256" key="3">
    <source>
        <dbReference type="ARBA" id="ARBA00022723"/>
    </source>
</evidence>
<evidence type="ECO:0000256" key="1">
    <source>
        <dbReference type="ARBA" id="ARBA00001954"/>
    </source>
</evidence>
<accession>A0A0E2ZPW1</accession>
<evidence type="ECO:0000313" key="11">
    <source>
        <dbReference type="Proteomes" id="UP000028839"/>
    </source>
</evidence>
<dbReference type="OrthoDB" id="9812656at2"/>
<sequence>MAILEELNMECFMDHIVLNVEDSKNMMAFYSKILMFAPERLEEYDAGKVPFPSIRLNSNTIIDLFPKKMWQKDARDEQSSENLNHFCIALSKGTWQELLERLKANNINIQEGPVPRWGAHGTGTSIYFQDPEGNLIEARYYEDKNNVEKCLLGS</sequence>
<gene>
    <name evidence="10" type="ORF">IB75_02990</name>
</gene>
<dbReference type="InterPro" id="IPR050383">
    <property type="entry name" value="GlyoxalaseI/FosfomycinResist"/>
</dbReference>
<dbReference type="SUPFAM" id="SSF54593">
    <property type="entry name" value="Glyoxalase/Bleomycin resistance protein/Dihydroxybiphenyl dioxygenase"/>
    <property type="match status" value="1"/>
</dbReference>
<dbReference type="GO" id="GO:0008198">
    <property type="term" value="F:ferrous iron binding"/>
    <property type="evidence" value="ECO:0007669"/>
    <property type="project" value="InterPro"/>
</dbReference>